<evidence type="ECO:0000259" key="2">
    <source>
        <dbReference type="Pfam" id="PF05670"/>
    </source>
</evidence>
<dbReference type="InterPro" id="IPR008532">
    <property type="entry name" value="NFACT_RNA-bd"/>
</dbReference>
<dbReference type="Pfam" id="PF05833">
    <property type="entry name" value="NFACT_N"/>
    <property type="match status" value="2"/>
</dbReference>
<dbReference type="GO" id="GO:0000049">
    <property type="term" value="F:tRNA binding"/>
    <property type="evidence" value="ECO:0007669"/>
    <property type="project" value="TreeGrafter"/>
</dbReference>
<name>A0A6S6SZE8_9BACT</name>
<gene>
    <name evidence="3" type="ORF">HELGO_WM13952</name>
</gene>
<accession>A0A6S6SZE8</accession>
<keyword evidence="1" id="KW-0175">Coiled coil</keyword>
<evidence type="ECO:0000313" key="3">
    <source>
        <dbReference type="EMBL" id="CAA6810015.1"/>
    </source>
</evidence>
<dbReference type="Gene3D" id="2.30.310.10">
    <property type="entry name" value="ibrinogen binding protein from staphylococcus aureus domain"/>
    <property type="match status" value="1"/>
</dbReference>
<dbReference type="PANTHER" id="PTHR15239">
    <property type="entry name" value="NUCLEAR EXPORT MEDIATOR FACTOR NEMF"/>
    <property type="match status" value="1"/>
</dbReference>
<feature type="domain" description="NFACT RNA-binding" evidence="2">
    <location>
        <begin position="341"/>
        <end position="404"/>
    </location>
</feature>
<reference evidence="3" key="1">
    <citation type="submission" date="2020-01" db="EMBL/GenBank/DDBJ databases">
        <authorList>
            <person name="Meier V. D."/>
            <person name="Meier V D."/>
        </authorList>
    </citation>
    <scope>NUCLEOTIDE SEQUENCE</scope>
    <source>
        <strain evidence="3">HLG_WM_MAG_05</strain>
    </source>
</reference>
<dbReference type="AlphaFoldDB" id="A0A6S6SZE8"/>
<proteinExistence type="predicted"/>
<dbReference type="InterPro" id="IPR051608">
    <property type="entry name" value="RQC_Subunit_NEMF"/>
</dbReference>
<evidence type="ECO:0000256" key="1">
    <source>
        <dbReference type="SAM" id="Coils"/>
    </source>
</evidence>
<dbReference type="GO" id="GO:0072344">
    <property type="term" value="P:rescue of stalled ribosome"/>
    <property type="evidence" value="ECO:0007669"/>
    <property type="project" value="TreeGrafter"/>
</dbReference>
<dbReference type="PANTHER" id="PTHR15239:SF6">
    <property type="entry name" value="RIBOSOME QUALITY CONTROL COMPLEX SUBUNIT NEMF"/>
    <property type="match status" value="1"/>
</dbReference>
<dbReference type="GO" id="GO:1990112">
    <property type="term" value="C:RQC complex"/>
    <property type="evidence" value="ECO:0007669"/>
    <property type="project" value="TreeGrafter"/>
</dbReference>
<organism evidence="3">
    <name type="scientific">uncultured Sulfurovum sp</name>
    <dbReference type="NCBI Taxonomy" id="269237"/>
    <lineage>
        <taxon>Bacteria</taxon>
        <taxon>Pseudomonadati</taxon>
        <taxon>Campylobacterota</taxon>
        <taxon>Epsilonproteobacteria</taxon>
        <taxon>Campylobacterales</taxon>
        <taxon>Sulfurovaceae</taxon>
        <taxon>Sulfurovum</taxon>
        <taxon>environmental samples</taxon>
    </lineage>
</organism>
<feature type="coiled-coil region" evidence="1">
    <location>
        <begin position="189"/>
        <end position="216"/>
    </location>
</feature>
<dbReference type="Pfam" id="PF05670">
    <property type="entry name" value="NFACT-R_1"/>
    <property type="match status" value="1"/>
</dbReference>
<dbReference type="GO" id="GO:0043023">
    <property type="term" value="F:ribosomal large subunit binding"/>
    <property type="evidence" value="ECO:0007669"/>
    <property type="project" value="TreeGrafter"/>
</dbReference>
<sequence length="447" mass="52612">MQYFELLETSQFFSTFTFISRARRIENNTIELSFNKEHSYFFNMTRGNSFIYKNNSKRPIQSFNAPFDKLLHTLVSSATILNIEVPKNERVLRLTLAPKSAYKEQKICLQFEFTGRHTNAILIDENETTIEALRHIDANASFRVIRPGIELLAIPPFTRTEEIYDLGNIEAYLEQKYLDFEKNRVQNIKKQKLLSVQKKQEKLQKLLNKLPNVQDLEKAMKTYQNYGNIILANLYQIKPYDKTLKTYDFEGNAITIKLPKGILPNRISEYFFNQGKRAKSKSKNIHIEEENLRTKHEFYSNMYHAIEQAKESMELELLVPKKGKSQRKKEKIKECELFWIDDYKVLIGRNAKENQALLKIAKSNDIWMHIRDIPSSHLIIKTDKQNLPEMVIKKAAKLCVDFSLTQAGDYDVDYCKRRFVKIQEGSSVEYDKYQTIRVRKEGIEIRE</sequence>
<dbReference type="EMBL" id="CACVAU010000033">
    <property type="protein sequence ID" value="CAA6810015.1"/>
    <property type="molecule type" value="Genomic_DNA"/>
</dbReference>
<protein>
    <submittedName>
        <fullName evidence="3">Fibronectin/fibrinogen-binding protein</fullName>
    </submittedName>
</protein>